<feature type="domain" description="Helicase HerA central" evidence="1">
    <location>
        <begin position="145"/>
        <end position="277"/>
    </location>
</feature>
<dbReference type="RefSeq" id="WP_176336236.1">
    <property type="nucleotide sequence ID" value="NZ_BAAAEF010000032.1"/>
</dbReference>
<dbReference type="InterPro" id="IPR027417">
    <property type="entry name" value="P-loop_NTPase"/>
</dbReference>
<dbReference type="Proteomes" id="UP000509371">
    <property type="component" value="Chromosome"/>
</dbReference>
<dbReference type="Gene3D" id="3.40.50.300">
    <property type="entry name" value="P-loop containing nucleotide triphosphate hydrolases"/>
    <property type="match status" value="2"/>
</dbReference>
<evidence type="ECO:0000313" key="3">
    <source>
        <dbReference type="Proteomes" id="UP000509371"/>
    </source>
</evidence>
<dbReference type="Pfam" id="PF01935">
    <property type="entry name" value="DUF87"/>
    <property type="match status" value="1"/>
</dbReference>
<organism evidence="2 3">
    <name type="scientific">Marinomonas primoryensis</name>
    <dbReference type="NCBI Taxonomy" id="178399"/>
    <lineage>
        <taxon>Bacteria</taxon>
        <taxon>Pseudomonadati</taxon>
        <taxon>Pseudomonadota</taxon>
        <taxon>Gammaproteobacteria</taxon>
        <taxon>Oceanospirillales</taxon>
        <taxon>Oceanospirillaceae</taxon>
        <taxon>Marinomonas</taxon>
    </lineage>
</organism>
<dbReference type="KEGG" id="mpri:MP3633_3169"/>
<dbReference type="InterPro" id="IPR002789">
    <property type="entry name" value="HerA_central"/>
</dbReference>
<name>A0A859CYX4_9GAMM</name>
<reference evidence="2 3" key="1">
    <citation type="submission" date="2020-06" db="EMBL/GenBank/DDBJ databases">
        <authorList>
            <person name="Voronona O.L."/>
            <person name="Aksenova E.I."/>
            <person name="Kunda M.S."/>
            <person name="Semenov A.N."/>
            <person name="Ryzhova N."/>
        </authorList>
    </citation>
    <scope>NUCLEOTIDE SEQUENCE [LARGE SCALE GENOMIC DNA]</scope>
    <source>
        <strain evidence="2 3">MPKMM3633</strain>
    </source>
</reference>
<evidence type="ECO:0000259" key="1">
    <source>
        <dbReference type="Pfam" id="PF01935"/>
    </source>
</evidence>
<protein>
    <submittedName>
        <fullName evidence="2">ATP-binding protein</fullName>
    </submittedName>
</protein>
<dbReference type="InterPro" id="IPR008571">
    <property type="entry name" value="HerA-like"/>
</dbReference>
<keyword evidence="2" id="KW-0067">ATP-binding</keyword>
<dbReference type="PANTHER" id="PTHR42957">
    <property type="entry name" value="HELICASE MJ1565-RELATED"/>
    <property type="match status" value="1"/>
</dbReference>
<sequence length="659" mass="75236">MKIGKITSVNFNQFRVKISSEIRGNSVNVAGVLYYFGNIGSYLKTTNSVGEQLICEVVSIFDSDMRLDSAAYDIDSNRELLLKPVGTITRTGKFNLGVGIFPGIYSEVAIVTFEDMELILQTSKDKGLSENIHQSFHLGESKNLINYPIDISINSFFNIHSAVLGNSGSGKSNTIAHIIQEIHKKKNNSAIGSRILIFDVNGEYKNAFTGHDKCPNLKVRLLKPNITGAEDGFEPFYLPHFLMNIDEWSAFLMATDATQRPFWDKVLQESYKFYMISTRGGEERQRFINYLRFKVCNLVNMLLGQGDTDTAIVTAAKNVIYGISELIELDEHLKQACVDEGMHDDLHKLYNNCAVAYGNNNDKLKQAVDAVREKIDYGNVQEVISLRANSEQYFDYRFLKQAANLTLLEEDARGNRRVREYTSTMMTRLDFFLDNQDCDFMRNRPAGTTNIDQYLEWLWQTNLDVPAQTNMVIIDTSELSKDALETLTSVTSRLNFSSRKKLNGSARREKPIHLVLDEAHRYIKKDSKYLLRENIFEQIAREGRKYALYLLISSQRPSELSETVLSQCSNFIVHRIQNEVDMKYVYAILPYFSDDFANKIKQSVPGEALIFGNCVSMPLHIRVKQAHPEPNSENCKVHKEWFKPFPPLPPEAPVLRREE</sequence>
<accession>A0A859CYX4</accession>
<proteinExistence type="predicted"/>
<dbReference type="GO" id="GO:0005524">
    <property type="term" value="F:ATP binding"/>
    <property type="evidence" value="ECO:0007669"/>
    <property type="project" value="UniProtKB-KW"/>
</dbReference>
<dbReference type="SUPFAM" id="SSF52540">
    <property type="entry name" value="P-loop containing nucleoside triphosphate hydrolases"/>
    <property type="match status" value="1"/>
</dbReference>
<dbReference type="AlphaFoldDB" id="A0A859CYX4"/>
<evidence type="ECO:0000313" key="2">
    <source>
        <dbReference type="EMBL" id="QKK81896.1"/>
    </source>
</evidence>
<dbReference type="PANTHER" id="PTHR42957:SF1">
    <property type="entry name" value="HELICASE MJ1565-RELATED"/>
    <property type="match status" value="1"/>
</dbReference>
<dbReference type="EMBL" id="CP054301">
    <property type="protein sequence ID" value="QKK81896.1"/>
    <property type="molecule type" value="Genomic_DNA"/>
</dbReference>
<keyword evidence="2" id="KW-0547">Nucleotide-binding</keyword>
<gene>
    <name evidence="2" type="ORF">MP3633_3169</name>
</gene>